<sequence>MDSTRDDDVTLWEVALGSIGGASMADPDEAEDADLLEAAWAAAHTSEEVADWTPLRVRAEQSPPPAVLYVEEAEVLVYADAVRTAVEGVEAPASHHDWLPVVVETDDAEHRYWVLSCRVADVELSDGRVEGARARDAAVVHYRVGDGFPAFSDDARRAIEAAVPGVVLERADTPMSDPGTPA</sequence>
<dbReference type="RefSeq" id="WP_141372261.1">
    <property type="nucleotide sequence ID" value="NZ_BJLR01000017.1"/>
</dbReference>
<proteinExistence type="predicted"/>
<dbReference type="Proteomes" id="UP000317046">
    <property type="component" value="Unassembled WGS sequence"/>
</dbReference>
<comment type="caution">
    <text evidence="1">The sequence shown here is derived from an EMBL/GenBank/DDBJ whole genome shotgun (WGS) entry which is preliminary data.</text>
</comment>
<organism evidence="1 2">
    <name type="scientific">Cellulomonas cellasea</name>
    <dbReference type="NCBI Taxonomy" id="43670"/>
    <lineage>
        <taxon>Bacteria</taxon>
        <taxon>Bacillati</taxon>
        <taxon>Actinomycetota</taxon>
        <taxon>Actinomycetes</taxon>
        <taxon>Micrococcales</taxon>
        <taxon>Cellulomonadaceae</taxon>
        <taxon>Cellulomonas</taxon>
    </lineage>
</organism>
<evidence type="ECO:0000313" key="2">
    <source>
        <dbReference type="Proteomes" id="UP000317046"/>
    </source>
</evidence>
<reference evidence="1" key="1">
    <citation type="submission" date="2019-06" db="EMBL/GenBank/DDBJ databases">
        <title>Whole genome shotgun sequence of Cellulomonas cellasea NBRC 3753.</title>
        <authorList>
            <person name="Hosoyama A."/>
            <person name="Uohara A."/>
            <person name="Ohji S."/>
            <person name="Ichikawa N."/>
        </authorList>
    </citation>
    <scope>NUCLEOTIDE SEQUENCE [LARGE SCALE GENOMIC DNA]</scope>
    <source>
        <strain evidence="1">NBRC 3753</strain>
    </source>
</reference>
<gene>
    <name evidence="1" type="ORF">CCE01nite_19650</name>
</gene>
<name>A0A4Y3KX77_9CELL</name>
<accession>A0A4Y3KX77</accession>
<dbReference type="EMBL" id="BJLR01000017">
    <property type="protein sequence ID" value="GEA88016.1"/>
    <property type="molecule type" value="Genomic_DNA"/>
</dbReference>
<evidence type="ECO:0000313" key="1">
    <source>
        <dbReference type="EMBL" id="GEA88016.1"/>
    </source>
</evidence>
<keyword evidence="2" id="KW-1185">Reference proteome</keyword>
<dbReference type="AlphaFoldDB" id="A0A4Y3KX77"/>
<protein>
    <submittedName>
        <fullName evidence="1">Uncharacterized protein</fullName>
    </submittedName>
</protein>